<dbReference type="EnsemblMetazoa" id="G28685.3">
    <property type="protein sequence ID" value="G28685.3:cds"/>
    <property type="gene ID" value="G28685"/>
</dbReference>
<keyword evidence="8" id="KW-0807">Transducer</keyword>
<sequence length="285" mass="32638">NNMDVNVTRNTQNEFGNDSTSKGFTLQLFYSKTTFEITFTCVICTIAFFGCIGNLATIVKIVYDPKYHTPTFAAIGQLALADFLSITITTFDRMTNILEMWSHIIFISNTSIMSSYSHVCFLSVVRYLITVHPLQSRRHLTVTAVCLCSLTIWIFCGVFSAILNYTAVGFIYVLTIRLVVNVFTLLIVCSIMTLLHVKKIRTLQNSLSVTDQSQRRMNIVVAMILSIFVLYQLPLIANNIMILFLYQQFSDKLYNHVNNIFYFNIFVACINYSCNPYILFFSQFI</sequence>
<accession>A0A8W8LMD6</accession>
<dbReference type="GO" id="GO:0005886">
    <property type="term" value="C:plasma membrane"/>
    <property type="evidence" value="ECO:0007669"/>
    <property type="project" value="UniProtKB-SubCell"/>
</dbReference>
<evidence type="ECO:0000256" key="9">
    <source>
        <dbReference type="SAM" id="Phobius"/>
    </source>
</evidence>
<evidence type="ECO:0000256" key="1">
    <source>
        <dbReference type="ARBA" id="ARBA00004651"/>
    </source>
</evidence>
<feature type="transmembrane region" description="Helical" evidence="9">
    <location>
        <begin position="261"/>
        <end position="281"/>
    </location>
</feature>
<feature type="transmembrane region" description="Helical" evidence="9">
    <location>
        <begin position="71"/>
        <end position="91"/>
    </location>
</feature>
<feature type="transmembrane region" description="Helical" evidence="9">
    <location>
        <begin position="218"/>
        <end position="246"/>
    </location>
</feature>
<organism evidence="11 12">
    <name type="scientific">Magallana gigas</name>
    <name type="common">Pacific oyster</name>
    <name type="synonym">Crassostrea gigas</name>
    <dbReference type="NCBI Taxonomy" id="29159"/>
    <lineage>
        <taxon>Eukaryota</taxon>
        <taxon>Metazoa</taxon>
        <taxon>Spiralia</taxon>
        <taxon>Lophotrochozoa</taxon>
        <taxon>Mollusca</taxon>
        <taxon>Bivalvia</taxon>
        <taxon>Autobranchia</taxon>
        <taxon>Pteriomorphia</taxon>
        <taxon>Ostreida</taxon>
        <taxon>Ostreoidea</taxon>
        <taxon>Ostreidae</taxon>
        <taxon>Magallana</taxon>
    </lineage>
</organism>
<keyword evidence="12" id="KW-1185">Reference proteome</keyword>
<keyword evidence="3 9" id="KW-0812">Transmembrane</keyword>
<dbReference type="Pfam" id="PF00001">
    <property type="entry name" value="7tm_1"/>
    <property type="match status" value="1"/>
</dbReference>
<protein>
    <recommendedName>
        <fullName evidence="10">G-protein coupled receptors family 1 profile domain-containing protein</fullName>
    </recommendedName>
</protein>
<reference evidence="11" key="1">
    <citation type="submission" date="2022-08" db="UniProtKB">
        <authorList>
            <consortium name="EnsemblMetazoa"/>
        </authorList>
    </citation>
    <scope>IDENTIFICATION</scope>
    <source>
        <strain evidence="11">05x7-T-G4-1.051#20</strain>
    </source>
</reference>
<evidence type="ECO:0000256" key="3">
    <source>
        <dbReference type="ARBA" id="ARBA00022692"/>
    </source>
</evidence>
<feature type="domain" description="G-protein coupled receptors family 1 profile" evidence="10">
    <location>
        <begin position="53"/>
        <end position="279"/>
    </location>
</feature>
<evidence type="ECO:0000259" key="10">
    <source>
        <dbReference type="PROSITE" id="PS50262"/>
    </source>
</evidence>
<dbReference type="PROSITE" id="PS50262">
    <property type="entry name" value="G_PROTEIN_RECEP_F1_2"/>
    <property type="match status" value="1"/>
</dbReference>
<evidence type="ECO:0000313" key="11">
    <source>
        <dbReference type="EnsemblMetazoa" id="G28685.1:cds"/>
    </source>
</evidence>
<evidence type="ECO:0000256" key="4">
    <source>
        <dbReference type="ARBA" id="ARBA00022989"/>
    </source>
</evidence>
<evidence type="ECO:0000256" key="7">
    <source>
        <dbReference type="ARBA" id="ARBA00023170"/>
    </source>
</evidence>
<keyword evidence="2" id="KW-1003">Cell membrane</keyword>
<dbReference type="PANTHER" id="PTHR24249:SF372">
    <property type="entry name" value="G-PROTEIN COUPLED RECEPTORS FAMILY 1 PROFILE DOMAIN-CONTAINING PROTEIN"/>
    <property type="match status" value="1"/>
</dbReference>
<dbReference type="InterPro" id="IPR050569">
    <property type="entry name" value="TAAR"/>
</dbReference>
<evidence type="ECO:0000256" key="6">
    <source>
        <dbReference type="ARBA" id="ARBA00023136"/>
    </source>
</evidence>
<dbReference type="CDD" id="cd00637">
    <property type="entry name" value="7tm_classA_rhodopsin-like"/>
    <property type="match status" value="1"/>
</dbReference>
<feature type="transmembrane region" description="Helical" evidence="9">
    <location>
        <begin position="140"/>
        <end position="163"/>
    </location>
</feature>
<evidence type="ECO:0000256" key="2">
    <source>
        <dbReference type="ARBA" id="ARBA00022475"/>
    </source>
</evidence>
<keyword evidence="5" id="KW-0297">G-protein coupled receptor</keyword>
<evidence type="ECO:0000313" key="12">
    <source>
        <dbReference type="Proteomes" id="UP000005408"/>
    </source>
</evidence>
<dbReference type="SUPFAM" id="SSF81321">
    <property type="entry name" value="Family A G protein-coupled receptor-like"/>
    <property type="match status" value="1"/>
</dbReference>
<name>A0A8W8LMD6_MAGGI</name>
<dbReference type="InterPro" id="IPR000276">
    <property type="entry name" value="GPCR_Rhodpsn"/>
</dbReference>
<keyword evidence="6 9" id="KW-0472">Membrane</keyword>
<dbReference type="PANTHER" id="PTHR24249">
    <property type="entry name" value="HISTAMINE RECEPTOR-RELATED G-PROTEIN COUPLED RECEPTOR"/>
    <property type="match status" value="1"/>
</dbReference>
<keyword evidence="4 9" id="KW-1133">Transmembrane helix</keyword>
<dbReference type="InterPro" id="IPR017452">
    <property type="entry name" value="GPCR_Rhodpsn_7TM"/>
</dbReference>
<dbReference type="Proteomes" id="UP000005408">
    <property type="component" value="Unassembled WGS sequence"/>
</dbReference>
<keyword evidence="7" id="KW-0675">Receptor</keyword>
<proteinExistence type="predicted"/>
<evidence type="ECO:0000256" key="8">
    <source>
        <dbReference type="ARBA" id="ARBA00023224"/>
    </source>
</evidence>
<comment type="subcellular location">
    <subcellularLocation>
        <location evidence="1">Cell membrane</location>
        <topology evidence="1">Multi-pass membrane protein</topology>
    </subcellularLocation>
</comment>
<evidence type="ECO:0000256" key="5">
    <source>
        <dbReference type="ARBA" id="ARBA00023040"/>
    </source>
</evidence>
<dbReference type="Gene3D" id="1.20.1070.10">
    <property type="entry name" value="Rhodopsin 7-helix transmembrane proteins"/>
    <property type="match status" value="1"/>
</dbReference>
<dbReference type="EnsemblMetazoa" id="G28685.1">
    <property type="protein sequence ID" value="G28685.1:cds"/>
    <property type="gene ID" value="G28685"/>
</dbReference>
<dbReference type="GO" id="GO:0004930">
    <property type="term" value="F:G protein-coupled receptor activity"/>
    <property type="evidence" value="ECO:0007669"/>
    <property type="project" value="UniProtKB-KW"/>
</dbReference>
<feature type="transmembrane region" description="Helical" evidence="9">
    <location>
        <begin position="37"/>
        <end position="59"/>
    </location>
</feature>
<feature type="transmembrane region" description="Helical" evidence="9">
    <location>
        <begin position="169"/>
        <end position="197"/>
    </location>
</feature>
<dbReference type="AlphaFoldDB" id="A0A8W8LMD6"/>
<feature type="transmembrane region" description="Helical" evidence="9">
    <location>
        <begin position="103"/>
        <end position="128"/>
    </location>
</feature>